<dbReference type="Proteomes" id="UP000761574">
    <property type="component" value="Unassembled WGS sequence"/>
</dbReference>
<dbReference type="EMBL" id="BPFB01000103">
    <property type="protein sequence ID" value="GIU03116.1"/>
    <property type="molecule type" value="Genomic_DNA"/>
</dbReference>
<sequence>MGARAFFTKNGISFYTSLKHIPHTAYAQTYPQITSEHINQSKLNALQSQPTKVFGIYY</sequence>
<evidence type="ECO:0000313" key="1">
    <source>
        <dbReference type="EMBL" id="GIU03116.1"/>
    </source>
</evidence>
<comment type="caution">
    <text evidence="1">The sequence shown here is derived from an EMBL/GenBank/DDBJ whole genome shotgun (WGS) entry which is preliminary data.</text>
</comment>
<protein>
    <submittedName>
        <fullName evidence="1">Uncharacterized protein</fullName>
    </submittedName>
</protein>
<accession>A0ABQ4NUG4</accession>
<organism evidence="1 2">
    <name type="scientific">Shewanella algidipiscicola</name>
    <dbReference type="NCBI Taxonomy" id="614070"/>
    <lineage>
        <taxon>Bacteria</taxon>
        <taxon>Pseudomonadati</taxon>
        <taxon>Pseudomonadota</taxon>
        <taxon>Gammaproteobacteria</taxon>
        <taxon>Alteromonadales</taxon>
        <taxon>Shewanellaceae</taxon>
        <taxon>Shewanella</taxon>
    </lineage>
</organism>
<keyword evidence="2" id="KW-1185">Reference proteome</keyword>
<name>A0ABQ4NUG4_9GAMM</name>
<gene>
    <name evidence="1" type="ORF">TUM4630_36270</name>
</gene>
<reference evidence="1 2" key="1">
    <citation type="submission" date="2021-05" db="EMBL/GenBank/DDBJ databases">
        <title>Molecular characterization for Shewanella algae harboring chromosomal blaOXA-55-like strains isolated from clinical and environment sample.</title>
        <authorList>
            <person name="Ohama Y."/>
            <person name="Aoki K."/>
            <person name="Harada S."/>
            <person name="Moriya K."/>
            <person name="Ishii Y."/>
            <person name="Tateda K."/>
        </authorList>
    </citation>
    <scope>NUCLEOTIDE SEQUENCE [LARGE SCALE GENOMIC DNA]</scope>
    <source>
        <strain evidence="1 2">LMG 23746</strain>
    </source>
</reference>
<proteinExistence type="predicted"/>
<evidence type="ECO:0000313" key="2">
    <source>
        <dbReference type="Proteomes" id="UP000761574"/>
    </source>
</evidence>